<proteinExistence type="inferred from homology"/>
<evidence type="ECO:0000256" key="2">
    <source>
        <dbReference type="ARBA" id="ARBA00023143"/>
    </source>
</evidence>
<keyword evidence="7" id="KW-1185">Reference proteome</keyword>
<keyword evidence="3" id="KW-0964">Secreted</keyword>
<dbReference type="Proteomes" id="UP001225596">
    <property type="component" value="Unassembled WGS sequence"/>
</dbReference>
<keyword evidence="6" id="KW-0282">Flagellum</keyword>
<evidence type="ECO:0000259" key="4">
    <source>
        <dbReference type="Pfam" id="PF00669"/>
    </source>
</evidence>
<dbReference type="Gene3D" id="6.10.280.190">
    <property type="match status" value="1"/>
</dbReference>
<reference evidence="6 7" key="1">
    <citation type="submission" date="2023-08" db="EMBL/GenBank/DDBJ databases">
        <title>Oxalobacteraceae gen .nov., isolated from river sludge outside the plant.</title>
        <authorList>
            <person name="Zhao S.Y."/>
        </authorList>
    </citation>
    <scope>NUCLEOTIDE SEQUENCE [LARGE SCALE GENOMIC DNA]</scope>
    <source>
        <strain evidence="6 7">R-40</strain>
    </source>
</reference>
<evidence type="ECO:0000313" key="6">
    <source>
        <dbReference type="EMBL" id="MDQ9170808.1"/>
    </source>
</evidence>
<dbReference type="InterPro" id="IPR001029">
    <property type="entry name" value="Flagellin_N"/>
</dbReference>
<evidence type="ECO:0000256" key="1">
    <source>
        <dbReference type="ARBA" id="ARBA00005709"/>
    </source>
</evidence>
<dbReference type="InterPro" id="IPR001492">
    <property type="entry name" value="Flagellin"/>
</dbReference>
<dbReference type="Pfam" id="PF00669">
    <property type="entry name" value="Flagellin_N"/>
    <property type="match status" value="1"/>
</dbReference>
<dbReference type="PRINTS" id="PR00207">
    <property type="entry name" value="FLAGELLIN"/>
</dbReference>
<comment type="caution">
    <text evidence="6">The sequence shown here is derived from an EMBL/GenBank/DDBJ whole genome shotgun (WGS) entry which is preliminary data.</text>
</comment>
<dbReference type="Gene3D" id="6.10.10.10">
    <property type="entry name" value="Flagellar export chaperone, C-terminal domain"/>
    <property type="match status" value="1"/>
</dbReference>
<dbReference type="Gene3D" id="2.170.280.10">
    <property type="entry name" value="f41 fragment of flagellin, middle domain"/>
    <property type="match status" value="1"/>
</dbReference>
<protein>
    <recommendedName>
        <fullName evidence="3">Flagellin</fullName>
    </recommendedName>
</protein>
<dbReference type="PANTHER" id="PTHR42792:SF2">
    <property type="entry name" value="FLAGELLIN"/>
    <property type="match status" value="1"/>
</dbReference>
<sequence length="466" mass="46793">MAAVINTNISSLNAQRNLTTSQSSLATSLQRLSSGLRINSAKDDAAGLAISERFNSQIRGLTQAARNANDGISLAQTAEGALGQIGDALQRIRELSVQSANATNSSSDRAALQQEVSQLVSEISRIGDTTSFNGLKILDGSYTNQQYQVGANAGETIAVSVGDSRSSKLGATTLSSSTGMLSSVSLNQALTINGTAIESVAGAGTTGATSMSELINVINAKSGTTGVTASRATTNTLTSSGNYVAADTTLTINGTAVSLVGATDTNAAAAVAKINAVSVQTGVTATATGEVISFSSANGADFTLQSSVAATIPGVGTTAATYTAGISLAAKLGTEINATGALAGATALNLPATAGTTDQKDFKVSTMDISTVDGANKALAAADFALTQINSTRAQLGAIQNRFSAVVTNLNAASENFSASRSRILDTDFAAETANMTRGQILQQAGTAMLAQANSLPNGVLALLRG</sequence>
<accession>A0ABU1BP64</accession>
<dbReference type="PANTHER" id="PTHR42792">
    <property type="entry name" value="FLAGELLIN"/>
    <property type="match status" value="1"/>
</dbReference>
<comment type="subcellular location">
    <subcellularLocation>
        <location evidence="3">Secreted</location>
    </subcellularLocation>
    <subcellularLocation>
        <location evidence="3">Bacterial flagellum</location>
    </subcellularLocation>
</comment>
<dbReference type="InterPro" id="IPR042187">
    <property type="entry name" value="Flagellin_C_sub2"/>
</dbReference>
<dbReference type="Gene3D" id="1.20.1330.10">
    <property type="entry name" value="f41 fragment of flagellin, N-terminal domain"/>
    <property type="match status" value="1"/>
</dbReference>
<evidence type="ECO:0000259" key="5">
    <source>
        <dbReference type="Pfam" id="PF00700"/>
    </source>
</evidence>
<evidence type="ECO:0000256" key="3">
    <source>
        <dbReference type="RuleBase" id="RU362073"/>
    </source>
</evidence>
<dbReference type="Gene3D" id="2.30.220.10">
    <property type="entry name" value="f41 fragment of flagellin, C-terminal domain"/>
    <property type="match status" value="1"/>
</dbReference>
<evidence type="ECO:0000313" key="7">
    <source>
        <dbReference type="Proteomes" id="UP001225596"/>
    </source>
</evidence>
<comment type="function">
    <text evidence="3">Flagellin is the subunit protein which polymerizes to form the filaments of bacterial flagella.</text>
</comment>
<name>A0ABU1BP64_9BURK</name>
<gene>
    <name evidence="6" type="ORF">Q8A64_10345</name>
</gene>
<dbReference type="Pfam" id="PF00700">
    <property type="entry name" value="Flagellin_C"/>
    <property type="match status" value="1"/>
</dbReference>
<feature type="domain" description="Flagellin C-terminal" evidence="5">
    <location>
        <begin position="380"/>
        <end position="464"/>
    </location>
</feature>
<dbReference type="InterPro" id="IPR046358">
    <property type="entry name" value="Flagellin_C"/>
</dbReference>
<dbReference type="EMBL" id="JAUYVH010000005">
    <property type="protein sequence ID" value="MDQ9170808.1"/>
    <property type="molecule type" value="Genomic_DNA"/>
</dbReference>
<organism evidence="6 7">
    <name type="scientific">Keguizhuia sedimenti</name>
    <dbReference type="NCBI Taxonomy" id="3064264"/>
    <lineage>
        <taxon>Bacteria</taxon>
        <taxon>Pseudomonadati</taxon>
        <taxon>Pseudomonadota</taxon>
        <taxon>Betaproteobacteria</taxon>
        <taxon>Burkholderiales</taxon>
        <taxon>Oxalobacteraceae</taxon>
        <taxon>Keguizhuia</taxon>
    </lineage>
</organism>
<feature type="domain" description="Flagellin N-terminal" evidence="4">
    <location>
        <begin position="5"/>
        <end position="143"/>
    </location>
</feature>
<dbReference type="SUPFAM" id="SSF64518">
    <property type="entry name" value="Phase 1 flagellin"/>
    <property type="match status" value="1"/>
</dbReference>
<dbReference type="RefSeq" id="WP_338436742.1">
    <property type="nucleotide sequence ID" value="NZ_JAUYVH010000005.1"/>
</dbReference>
<keyword evidence="6" id="KW-0966">Cell projection</keyword>
<keyword evidence="2 3" id="KW-0975">Bacterial flagellum</keyword>
<keyword evidence="6" id="KW-0969">Cilium</keyword>
<comment type="similarity">
    <text evidence="1 3">Belongs to the bacterial flagellin family.</text>
</comment>